<accession>A0A160T911</accession>
<dbReference type="KEGG" id="pbf:CFX0092_B0755"/>
<name>A0A160T911_9CHLR</name>
<evidence type="ECO:0000313" key="1">
    <source>
        <dbReference type="EMBL" id="CUS06289.1"/>
    </source>
</evidence>
<dbReference type="OrthoDB" id="9805830at2"/>
<evidence type="ECO:0000313" key="2">
    <source>
        <dbReference type="Proteomes" id="UP000215027"/>
    </source>
</evidence>
<dbReference type="EMBL" id="LN890656">
    <property type="protein sequence ID" value="CUS06289.1"/>
    <property type="molecule type" value="Genomic_DNA"/>
</dbReference>
<keyword evidence="2" id="KW-1185">Reference proteome</keyword>
<sequence>MLRELALDDQLIREAKTVGRHRTDVDAVTAALREYIIRRRQQAIIALFGAIDYDPDYDYKAQRLRQ</sequence>
<organism evidence="1 2">
    <name type="scientific">Candidatus Promineifilum breve</name>
    <dbReference type="NCBI Taxonomy" id="1806508"/>
    <lineage>
        <taxon>Bacteria</taxon>
        <taxon>Bacillati</taxon>
        <taxon>Chloroflexota</taxon>
        <taxon>Ardenticatenia</taxon>
        <taxon>Candidatus Promineifilales</taxon>
        <taxon>Candidatus Promineifilaceae</taxon>
        <taxon>Candidatus Promineifilum</taxon>
    </lineage>
</organism>
<proteinExistence type="predicted"/>
<dbReference type="Proteomes" id="UP000215027">
    <property type="component" value="Chromosome II"/>
</dbReference>
<gene>
    <name evidence="1" type="ORF">CFX0092_B0755</name>
</gene>
<dbReference type="AlphaFoldDB" id="A0A160T911"/>
<dbReference type="RefSeq" id="WP_095045584.1">
    <property type="nucleotide sequence ID" value="NZ_LN890656.1"/>
</dbReference>
<dbReference type="Pfam" id="PF09957">
    <property type="entry name" value="VapB_antitoxin"/>
    <property type="match status" value="1"/>
</dbReference>
<reference evidence="1" key="1">
    <citation type="submission" date="2016-01" db="EMBL/GenBank/DDBJ databases">
        <authorList>
            <person name="Mcilroy J.S."/>
            <person name="Karst M S."/>
            <person name="Albertsen M."/>
        </authorList>
    </citation>
    <scope>NUCLEOTIDE SEQUENCE</scope>
    <source>
        <strain evidence="1">Cfx-K</strain>
    </source>
</reference>
<protein>
    <submittedName>
        <fullName evidence="1">Uncharacterized protein</fullName>
    </submittedName>
</protein>
<dbReference type="InterPro" id="IPR019239">
    <property type="entry name" value="VapB_antitoxin"/>
</dbReference>